<dbReference type="Proteomes" id="UP000549394">
    <property type="component" value="Unassembled WGS sequence"/>
</dbReference>
<sequence>MKYLHLDGNLNLNSDVFLHILKQTGKNCLETIILQKKLRNDELNILNTIIRNQKSLISIKLCQQMPNISFTETFKAIEIMKASKLQCLDFTNCNLNSETANLIPKIIEKHRQITSLYLHYNKIESTIGKKIFDTIKTFCENLKIIAFDDCEIDSKVGNIIGEAIGQQKELEQLLLNGNKIGSNVSQQIFKMIKQNCFKLSAINFDNCEITCNVGNIGDAFENLTSLTTLTMQNNNLGSKVGGNIFKNIQKKCVNLIHLCFDNCKFDQEMGDVLGNTIAKQKNLNALALSNNQLGSKVGRNIFKNIQNKCFNLIHLCFDNCKFDQEIGDVVGFAIANQKKLNTLVLSNNQLGSKVGKHIFENIKNNCFNLCTLAFDNCNLTEYVGNEVGDAIGKQKNISLLTMQMNNLGSSVGKCIFENISQNCRNLTRISFGNCGFNSNITNIIGEAIGKQKSLQYLYLQNNNLGTECCRNIFQNIYQNCSNLKHINLGNCGFDFEIGNIIGDAIGKQKGVESLVFDNNNLGTEIGRYIFEQILNNNCTSLINITMCNCEISDVIRPIVAEVMERQKYLKFCALQKVPVEQCKEFFNYVEF</sequence>
<proteinExistence type="predicted"/>
<dbReference type="Gene3D" id="3.80.10.10">
    <property type="entry name" value="Ribonuclease Inhibitor"/>
    <property type="match status" value="2"/>
</dbReference>
<dbReference type="InterPro" id="IPR032675">
    <property type="entry name" value="LRR_dom_sf"/>
</dbReference>
<dbReference type="SUPFAM" id="SSF52047">
    <property type="entry name" value="RNI-like"/>
    <property type="match status" value="2"/>
</dbReference>
<dbReference type="InterPro" id="IPR045203">
    <property type="entry name" value="RanGAP1/2"/>
</dbReference>
<evidence type="ECO:0000313" key="1">
    <source>
        <dbReference type="EMBL" id="CAD5126744.1"/>
    </source>
</evidence>
<reference evidence="1 2" key="1">
    <citation type="submission" date="2020-08" db="EMBL/GenBank/DDBJ databases">
        <authorList>
            <person name="Hejnol A."/>
        </authorList>
    </citation>
    <scope>NUCLEOTIDE SEQUENCE [LARGE SCALE GENOMIC DNA]</scope>
</reference>
<dbReference type="EMBL" id="CAJFCJ010000078">
    <property type="protein sequence ID" value="CAD5126744.1"/>
    <property type="molecule type" value="Genomic_DNA"/>
</dbReference>
<dbReference type="Pfam" id="PF00560">
    <property type="entry name" value="LRR_1"/>
    <property type="match status" value="1"/>
</dbReference>
<dbReference type="PANTHER" id="PTHR46761:SF2">
    <property type="entry name" value="RAN GTPASE-ACTIVATING PROTEIN 1"/>
    <property type="match status" value="1"/>
</dbReference>
<gene>
    <name evidence="1" type="ORF">DGYR_LOCUS13977</name>
</gene>
<keyword evidence="2" id="KW-1185">Reference proteome</keyword>
<name>A0A7I8WEW8_9ANNE</name>
<comment type="caution">
    <text evidence="1">The sequence shown here is derived from an EMBL/GenBank/DDBJ whole genome shotgun (WGS) entry which is preliminary data.</text>
</comment>
<dbReference type="InterPro" id="IPR001611">
    <property type="entry name" value="Leu-rich_rpt"/>
</dbReference>
<dbReference type="OrthoDB" id="120976at2759"/>
<dbReference type="PANTHER" id="PTHR46761">
    <property type="entry name" value="RAN GTPASE-ACTIVATING PROTEIN 1"/>
    <property type="match status" value="1"/>
</dbReference>
<accession>A0A7I8WEW8</accession>
<evidence type="ECO:0000313" key="2">
    <source>
        <dbReference type="Proteomes" id="UP000549394"/>
    </source>
</evidence>
<dbReference type="GO" id="GO:0005096">
    <property type="term" value="F:GTPase activator activity"/>
    <property type="evidence" value="ECO:0007669"/>
    <property type="project" value="InterPro"/>
</dbReference>
<organism evidence="1 2">
    <name type="scientific">Dimorphilus gyrociliatus</name>
    <dbReference type="NCBI Taxonomy" id="2664684"/>
    <lineage>
        <taxon>Eukaryota</taxon>
        <taxon>Metazoa</taxon>
        <taxon>Spiralia</taxon>
        <taxon>Lophotrochozoa</taxon>
        <taxon>Annelida</taxon>
        <taxon>Polychaeta</taxon>
        <taxon>Polychaeta incertae sedis</taxon>
        <taxon>Dinophilidae</taxon>
        <taxon>Dimorphilus</taxon>
    </lineage>
</organism>
<dbReference type="AlphaFoldDB" id="A0A7I8WEW8"/>
<protein>
    <submittedName>
        <fullName evidence="1">Uncharacterized protein</fullName>
    </submittedName>
</protein>